<dbReference type="eggNOG" id="COG0518">
    <property type="taxonomic scope" value="Bacteria"/>
</dbReference>
<dbReference type="Pfam" id="PF00117">
    <property type="entry name" value="GATase"/>
    <property type="match status" value="1"/>
</dbReference>
<dbReference type="AlphaFoldDB" id="K2N894"/>
<dbReference type="PANTHER" id="PTHR42695">
    <property type="entry name" value="GLUTAMINE AMIDOTRANSFERASE YLR126C-RELATED"/>
    <property type="match status" value="1"/>
</dbReference>
<dbReference type="CDD" id="cd01741">
    <property type="entry name" value="GATase1_1"/>
    <property type="match status" value="1"/>
</dbReference>
<keyword evidence="2" id="KW-0808">Transferase</keyword>
<evidence type="ECO:0000313" key="3">
    <source>
        <dbReference type="Proteomes" id="UP000007374"/>
    </source>
</evidence>
<dbReference type="STRING" id="721133.SAMN05216176_11623"/>
<dbReference type="OrthoDB" id="9794816at2"/>
<accession>K2N894</accession>
<keyword evidence="2" id="KW-0315">Glutamine amidotransferase</keyword>
<dbReference type="InterPro" id="IPR017926">
    <property type="entry name" value="GATASE"/>
</dbReference>
<dbReference type="Gene3D" id="3.40.50.880">
    <property type="match status" value="1"/>
</dbReference>
<reference evidence="2 3" key="1">
    <citation type="journal article" date="2012" name="J. Bacteriol.">
        <title>Genome Sequence of Nitratireductor indicus Type Strain C115.</title>
        <authorList>
            <person name="Lai Q."/>
            <person name="Li G."/>
            <person name="Yu Z."/>
            <person name="Shao Z."/>
        </authorList>
    </citation>
    <scope>NUCLEOTIDE SEQUENCE [LARGE SCALE GENOMIC DNA]</scope>
    <source>
        <strain evidence="2 3">C115</strain>
    </source>
</reference>
<dbReference type="PANTHER" id="PTHR42695:SF5">
    <property type="entry name" value="GLUTAMINE AMIDOTRANSFERASE YLR126C-RELATED"/>
    <property type="match status" value="1"/>
</dbReference>
<proteinExistence type="predicted"/>
<dbReference type="SUPFAM" id="SSF52317">
    <property type="entry name" value="Class I glutamine amidotransferase-like"/>
    <property type="match status" value="1"/>
</dbReference>
<dbReference type="GO" id="GO:0005829">
    <property type="term" value="C:cytosol"/>
    <property type="evidence" value="ECO:0007669"/>
    <property type="project" value="TreeGrafter"/>
</dbReference>
<dbReference type="EMBL" id="AMSI01000002">
    <property type="protein sequence ID" value="EKF43683.1"/>
    <property type="molecule type" value="Genomic_DNA"/>
</dbReference>
<evidence type="ECO:0000313" key="2">
    <source>
        <dbReference type="EMBL" id="EKF43683.1"/>
    </source>
</evidence>
<dbReference type="NCBIfam" id="NF005458">
    <property type="entry name" value="PRK07053.1"/>
    <property type="match status" value="1"/>
</dbReference>
<name>K2N894_9HYPH</name>
<dbReference type="Proteomes" id="UP000007374">
    <property type="component" value="Unassembled WGS sequence"/>
</dbReference>
<keyword evidence="3" id="KW-1185">Reference proteome</keyword>
<sequence>MPRTAVALRHVHFEDLGSFEAALTAAGYKVYYYDIGVHELWTLDPIKTDLVLVLGGPVGAYEIDAYPFLGEELDFLRIRLAADRPTFGICLGAQLMATALGAQVRASGIKEIGFAPLTLTDTGRESALARIDGLPVLHWHGDMFDIPHNAIRLAETVTCPNQAFACGRNIMGVQFHPEADTTSGFERWLIGHAFEIAAAGIDPRQLRSDAQKHGARLRDAGRAMFAQWLQGIET</sequence>
<comment type="caution">
    <text evidence="2">The sequence shown here is derived from an EMBL/GenBank/DDBJ whole genome shotgun (WGS) entry which is preliminary data.</text>
</comment>
<evidence type="ECO:0000259" key="1">
    <source>
        <dbReference type="Pfam" id="PF00117"/>
    </source>
</evidence>
<organism evidence="2 3">
    <name type="scientific">Nitratireductor indicus C115</name>
    <dbReference type="NCBI Taxonomy" id="1231190"/>
    <lineage>
        <taxon>Bacteria</taxon>
        <taxon>Pseudomonadati</taxon>
        <taxon>Pseudomonadota</taxon>
        <taxon>Alphaproteobacteria</taxon>
        <taxon>Hyphomicrobiales</taxon>
        <taxon>Phyllobacteriaceae</taxon>
        <taxon>Nitratireductor</taxon>
    </lineage>
</organism>
<protein>
    <submittedName>
        <fullName evidence="2">Glutamine amidotransferase</fullName>
    </submittedName>
</protein>
<dbReference type="RefSeq" id="WP_009449465.1">
    <property type="nucleotide sequence ID" value="NZ_AMSI01000002.1"/>
</dbReference>
<gene>
    <name evidence="2" type="ORF">NA8A_02685</name>
</gene>
<feature type="domain" description="Glutamine amidotransferase" evidence="1">
    <location>
        <begin position="27"/>
        <end position="184"/>
    </location>
</feature>
<dbReference type="PROSITE" id="PS51273">
    <property type="entry name" value="GATASE_TYPE_1"/>
    <property type="match status" value="1"/>
</dbReference>
<dbReference type="InterPro" id="IPR044992">
    <property type="entry name" value="ChyE-like"/>
</dbReference>
<dbReference type="PATRIC" id="fig|1231190.3.peg.567"/>
<dbReference type="InterPro" id="IPR029062">
    <property type="entry name" value="Class_I_gatase-like"/>
</dbReference>
<dbReference type="GO" id="GO:0016740">
    <property type="term" value="F:transferase activity"/>
    <property type="evidence" value="ECO:0007669"/>
    <property type="project" value="UniProtKB-KW"/>
</dbReference>